<reference evidence="2" key="1">
    <citation type="submission" date="2021-10" db="EMBL/GenBank/DDBJ databases">
        <title>Tropical sea cucumber genome reveals ecological adaptation and Cuvierian tubules defense mechanism.</title>
        <authorList>
            <person name="Chen T."/>
        </authorList>
    </citation>
    <scope>NUCLEOTIDE SEQUENCE</scope>
    <source>
        <strain evidence="2">Nanhai2018</strain>
        <tissue evidence="2">Muscle</tissue>
    </source>
</reference>
<sequence>MNTVYGSVLMISDGIEILIGLTLLLSTTLTGPKLNQTTTRAEESITERCG</sequence>
<dbReference type="Proteomes" id="UP001152320">
    <property type="component" value="Chromosome 9"/>
</dbReference>
<keyword evidence="1" id="KW-0812">Transmembrane</keyword>
<feature type="transmembrane region" description="Helical" evidence="1">
    <location>
        <begin position="6"/>
        <end position="25"/>
    </location>
</feature>
<accession>A0A9Q1C0N9</accession>
<dbReference type="EMBL" id="JAIZAY010000009">
    <property type="protein sequence ID" value="KAJ8036250.1"/>
    <property type="molecule type" value="Genomic_DNA"/>
</dbReference>
<comment type="caution">
    <text evidence="2">The sequence shown here is derived from an EMBL/GenBank/DDBJ whole genome shotgun (WGS) entry which is preliminary data.</text>
</comment>
<organism evidence="2 3">
    <name type="scientific">Holothuria leucospilota</name>
    <name type="common">Black long sea cucumber</name>
    <name type="synonym">Mertensiothuria leucospilota</name>
    <dbReference type="NCBI Taxonomy" id="206669"/>
    <lineage>
        <taxon>Eukaryota</taxon>
        <taxon>Metazoa</taxon>
        <taxon>Echinodermata</taxon>
        <taxon>Eleutherozoa</taxon>
        <taxon>Echinozoa</taxon>
        <taxon>Holothuroidea</taxon>
        <taxon>Aspidochirotacea</taxon>
        <taxon>Aspidochirotida</taxon>
        <taxon>Holothuriidae</taxon>
        <taxon>Holothuria</taxon>
    </lineage>
</organism>
<dbReference type="AlphaFoldDB" id="A0A9Q1C0N9"/>
<protein>
    <submittedName>
        <fullName evidence="2">Uncharacterized protein</fullName>
    </submittedName>
</protein>
<keyword evidence="3" id="KW-1185">Reference proteome</keyword>
<evidence type="ECO:0000313" key="2">
    <source>
        <dbReference type="EMBL" id="KAJ8036250.1"/>
    </source>
</evidence>
<keyword evidence="1" id="KW-0472">Membrane</keyword>
<evidence type="ECO:0000256" key="1">
    <source>
        <dbReference type="SAM" id="Phobius"/>
    </source>
</evidence>
<keyword evidence="1" id="KW-1133">Transmembrane helix</keyword>
<gene>
    <name evidence="2" type="ORF">HOLleu_20167</name>
</gene>
<proteinExistence type="predicted"/>
<evidence type="ECO:0000313" key="3">
    <source>
        <dbReference type="Proteomes" id="UP001152320"/>
    </source>
</evidence>
<name>A0A9Q1C0N9_HOLLE</name>